<dbReference type="Pfam" id="PF20470">
    <property type="entry name" value="HTH_61"/>
    <property type="match status" value="1"/>
</dbReference>
<dbReference type="InterPro" id="IPR027417">
    <property type="entry name" value="P-loop_NTPase"/>
</dbReference>
<keyword evidence="3" id="KW-0347">Helicase</keyword>
<dbReference type="AlphaFoldDB" id="A0A446B8B2"/>
<dbReference type="GO" id="GO:0005524">
    <property type="term" value="F:ATP binding"/>
    <property type="evidence" value="ECO:0007669"/>
    <property type="project" value="UniProtKB-KW"/>
</dbReference>
<dbReference type="InterPro" id="IPR057220">
    <property type="entry name" value="DUF7898"/>
</dbReference>
<reference evidence="9 10" key="1">
    <citation type="submission" date="2018-04" db="EMBL/GenBank/DDBJ databases">
        <authorList>
            <person name="Huttner S."/>
            <person name="Dainat J."/>
        </authorList>
    </citation>
    <scope>NUCLEOTIDE SEQUENCE [LARGE SCALE GENOMIC DNA]</scope>
</reference>
<evidence type="ECO:0000313" key="9">
    <source>
        <dbReference type="EMBL" id="SPQ18697.1"/>
    </source>
</evidence>
<dbReference type="InterPro" id="IPR050474">
    <property type="entry name" value="Hel308_SKI2-like"/>
</dbReference>
<feature type="domain" description="POLQ-like helical" evidence="7">
    <location>
        <begin position="141"/>
        <end position="221"/>
    </location>
</feature>
<organism evidence="9 10">
    <name type="scientific">Thermothielavioides terrestris</name>
    <dbReference type="NCBI Taxonomy" id="2587410"/>
    <lineage>
        <taxon>Eukaryota</taxon>
        <taxon>Fungi</taxon>
        <taxon>Dikarya</taxon>
        <taxon>Ascomycota</taxon>
        <taxon>Pezizomycotina</taxon>
        <taxon>Sordariomycetes</taxon>
        <taxon>Sordariomycetidae</taxon>
        <taxon>Sordariales</taxon>
        <taxon>Chaetomiaceae</taxon>
        <taxon>Thermothielavioides</taxon>
    </lineage>
</organism>
<dbReference type="Pfam" id="PF25453">
    <property type="entry name" value="DUF7898"/>
    <property type="match status" value="1"/>
</dbReference>
<dbReference type="GO" id="GO:0043138">
    <property type="term" value="F:3'-5' DNA helicase activity"/>
    <property type="evidence" value="ECO:0007669"/>
    <property type="project" value="UniProtKB-EC"/>
</dbReference>
<dbReference type="Gene3D" id="1.10.150.20">
    <property type="entry name" value="5' to 3' exonuclease, C-terminal subdomain"/>
    <property type="match status" value="1"/>
</dbReference>
<keyword evidence="2" id="KW-0378">Hydrolase</keyword>
<evidence type="ECO:0000256" key="4">
    <source>
        <dbReference type="ARBA" id="ARBA00022840"/>
    </source>
</evidence>
<protein>
    <submittedName>
        <fullName evidence="9">4a923556-d5cc-442c-9bec-c64396b97ce6</fullName>
    </submittedName>
</protein>
<dbReference type="Gene3D" id="1.10.3380.30">
    <property type="match status" value="1"/>
</dbReference>
<dbReference type="Pfam" id="PF21099">
    <property type="entry name" value="POLQ_helical"/>
    <property type="match status" value="1"/>
</dbReference>
<dbReference type="InterPro" id="IPR048960">
    <property type="entry name" value="POLQ-like_helical"/>
</dbReference>
<sequence length="323" mass="36258">MGRDFVGPAMLRQMRGRAGRKGKDEVGETYLCCRQNDLEDVVDLMHADLPQISSCLISDQRRIRRALLEVIAIRLATSRESLDDYVSKTMLALSAEPDSIRQSIEAGIDDLRKMEFITLGDDGSFHATRLGKAVVASSLDPEDGLFVHNELKKALQAFVMDGEMHVLYNFTPVHDLGGGTVNWRVFWNEMQQLDDSGLRVMHFLGLKPVTVNKMAMAAALDHFSDRLRAGARSDLLALAKITFVKSRTARIFWDNGFKTVAAVANADPKELLPLLMQAQPNKVRLGAKDEEKYREKLLAKAKIIADSANRLWQIEMQQELDDE</sequence>
<evidence type="ECO:0000259" key="7">
    <source>
        <dbReference type="Pfam" id="PF21099"/>
    </source>
</evidence>
<evidence type="ECO:0000256" key="1">
    <source>
        <dbReference type="ARBA" id="ARBA00022741"/>
    </source>
</evidence>
<evidence type="ECO:0000256" key="5">
    <source>
        <dbReference type="ARBA" id="ARBA00048988"/>
    </source>
</evidence>
<evidence type="ECO:0000256" key="3">
    <source>
        <dbReference type="ARBA" id="ARBA00022806"/>
    </source>
</evidence>
<feature type="domain" description="DNA polymerase theta-like helix-turn-helix" evidence="6">
    <location>
        <begin position="27"/>
        <end position="118"/>
    </location>
</feature>
<evidence type="ECO:0000313" key="10">
    <source>
        <dbReference type="Proteomes" id="UP000289323"/>
    </source>
</evidence>
<evidence type="ECO:0000259" key="6">
    <source>
        <dbReference type="Pfam" id="PF20470"/>
    </source>
</evidence>
<dbReference type="Proteomes" id="UP000289323">
    <property type="component" value="Unassembled WGS sequence"/>
</dbReference>
<proteinExistence type="predicted"/>
<evidence type="ECO:0000256" key="2">
    <source>
        <dbReference type="ARBA" id="ARBA00022801"/>
    </source>
</evidence>
<name>A0A446B8B2_9PEZI</name>
<comment type="catalytic activity">
    <reaction evidence="5">
        <text>ATP + H2O = ADP + phosphate + H(+)</text>
        <dbReference type="Rhea" id="RHEA:13065"/>
        <dbReference type="ChEBI" id="CHEBI:15377"/>
        <dbReference type="ChEBI" id="CHEBI:15378"/>
        <dbReference type="ChEBI" id="CHEBI:30616"/>
        <dbReference type="ChEBI" id="CHEBI:43474"/>
        <dbReference type="ChEBI" id="CHEBI:456216"/>
        <dbReference type="EC" id="5.6.2.4"/>
    </reaction>
</comment>
<keyword evidence="1" id="KW-0547">Nucleotide-binding</keyword>
<dbReference type="PANTHER" id="PTHR47961:SF6">
    <property type="entry name" value="DNA-DIRECTED DNA POLYMERASE"/>
    <property type="match status" value="1"/>
</dbReference>
<dbReference type="EMBL" id="OUUZ01000001">
    <property type="protein sequence ID" value="SPQ18697.1"/>
    <property type="molecule type" value="Genomic_DNA"/>
</dbReference>
<dbReference type="InterPro" id="IPR036390">
    <property type="entry name" value="WH_DNA-bd_sf"/>
</dbReference>
<dbReference type="GO" id="GO:0016787">
    <property type="term" value="F:hydrolase activity"/>
    <property type="evidence" value="ECO:0007669"/>
    <property type="project" value="UniProtKB-KW"/>
</dbReference>
<dbReference type="PANTHER" id="PTHR47961">
    <property type="entry name" value="DNA POLYMERASE THETA, PUTATIVE (AFU_ORTHOLOGUE AFUA_1G05260)-RELATED"/>
    <property type="match status" value="1"/>
</dbReference>
<accession>A0A446B8B2</accession>
<feature type="domain" description="DUF7898" evidence="8">
    <location>
        <begin position="233"/>
        <end position="312"/>
    </location>
</feature>
<dbReference type="SUPFAM" id="SSF158702">
    <property type="entry name" value="Sec63 N-terminal domain-like"/>
    <property type="match status" value="1"/>
</dbReference>
<dbReference type="InterPro" id="IPR046931">
    <property type="entry name" value="HTH_61"/>
</dbReference>
<keyword evidence="4" id="KW-0067">ATP-binding</keyword>
<dbReference type="SUPFAM" id="SSF52540">
    <property type="entry name" value="P-loop containing nucleoside triphosphate hydrolases"/>
    <property type="match status" value="1"/>
</dbReference>
<dbReference type="Gene3D" id="3.40.50.300">
    <property type="entry name" value="P-loop containing nucleotide triphosphate hydrolases"/>
    <property type="match status" value="1"/>
</dbReference>
<evidence type="ECO:0000259" key="8">
    <source>
        <dbReference type="Pfam" id="PF25453"/>
    </source>
</evidence>
<gene>
    <name evidence="9" type="ORF">TT172_LOCUS1116</name>
</gene>
<dbReference type="SUPFAM" id="SSF46785">
    <property type="entry name" value="Winged helix' DNA-binding domain"/>
    <property type="match status" value="1"/>
</dbReference>